<accession>A0A1Q3AG78</accession>
<comment type="caution">
    <text evidence="8">Lacks conserved residue(s) required for the propagation of feature annotation.</text>
</comment>
<evidence type="ECO:0000313" key="9">
    <source>
        <dbReference type="EMBL" id="GAV54769.1"/>
    </source>
</evidence>
<dbReference type="EMBL" id="BDGX01000045">
    <property type="protein sequence ID" value="GAV54769.1"/>
    <property type="molecule type" value="Genomic_DNA"/>
</dbReference>
<feature type="transmembrane region" description="Helical" evidence="8">
    <location>
        <begin position="360"/>
        <end position="378"/>
    </location>
</feature>
<keyword evidence="5 8" id="KW-1133">Transmembrane helix</keyword>
<protein>
    <recommendedName>
        <fullName evidence="11">Zinc-regulated transporter 1</fullName>
    </recommendedName>
</protein>
<name>A0A1Q3AG78_ZYGRO</name>
<feature type="transmembrane region" description="Helical" evidence="8">
    <location>
        <begin position="328"/>
        <end position="348"/>
    </location>
</feature>
<organism evidence="9 10">
    <name type="scientific">Zygosaccharomyces rouxii</name>
    <dbReference type="NCBI Taxonomy" id="4956"/>
    <lineage>
        <taxon>Eukaryota</taxon>
        <taxon>Fungi</taxon>
        <taxon>Dikarya</taxon>
        <taxon>Ascomycota</taxon>
        <taxon>Saccharomycotina</taxon>
        <taxon>Saccharomycetes</taxon>
        <taxon>Saccharomycetales</taxon>
        <taxon>Saccharomycetaceae</taxon>
        <taxon>Zygosaccharomyces</taxon>
    </lineage>
</organism>
<dbReference type="GO" id="GO:0000006">
    <property type="term" value="F:high-affinity zinc transmembrane transporter activity"/>
    <property type="evidence" value="ECO:0007669"/>
    <property type="project" value="TreeGrafter"/>
</dbReference>
<feature type="transmembrane region" description="Helical" evidence="8">
    <location>
        <begin position="288"/>
        <end position="308"/>
    </location>
</feature>
<feature type="transmembrane region" description="Helical" evidence="8">
    <location>
        <begin position="50"/>
        <end position="73"/>
    </location>
</feature>
<feature type="transmembrane region" description="Helical" evidence="8">
    <location>
        <begin position="126"/>
        <end position="149"/>
    </location>
</feature>
<dbReference type="InterPro" id="IPR003689">
    <property type="entry name" value="ZIP"/>
</dbReference>
<dbReference type="OrthoDB" id="448280at2759"/>
<dbReference type="InterPro" id="IPR004698">
    <property type="entry name" value="Zn/Fe_permease_fun/pln"/>
</dbReference>
<comment type="subcellular location">
    <subcellularLocation>
        <location evidence="1 8">Membrane</location>
        <topology evidence="1 8">Multi-pass membrane protein</topology>
    </subcellularLocation>
</comment>
<evidence type="ECO:0000256" key="8">
    <source>
        <dbReference type="RuleBase" id="RU362088"/>
    </source>
</evidence>
<comment type="similarity">
    <text evidence="2 8">Belongs to the ZIP transporter (TC 2.A.5) family.</text>
</comment>
<evidence type="ECO:0000256" key="7">
    <source>
        <dbReference type="ARBA" id="ARBA00023136"/>
    </source>
</evidence>
<dbReference type="GO" id="GO:0071578">
    <property type="term" value="P:zinc ion import across plasma membrane"/>
    <property type="evidence" value="ECO:0007669"/>
    <property type="project" value="TreeGrafter"/>
</dbReference>
<evidence type="ECO:0000313" key="10">
    <source>
        <dbReference type="Proteomes" id="UP000187013"/>
    </source>
</evidence>
<sequence>MSSSHIHSEPWWKQWSPENVTIADDSVSEAWKYCTLQGVYFGGNEYNGSLGARISSIFVILATSTALTLFPLIAKKVAWLRVHKYVYLFARSFGTGVILATAFIHLMDPAYQEIGGFSCVAQVGNWSLYAWCPAIMLTTVYLTFLVDLFSGVYVERKYGIGHSEDNDHAMNAVIAPHVHDDSHLHDIHGEANDESALSKKDSVNISIESSQDTLGREISFKSEFSAFLVLEFGVLFHSVMIGLNLGTTGDEFPTLYPVLVFHQSFEGLGIGARLSAIDFPRNKRWWPYVLSVAYGLTTPVCVAIGLGVRKSYQSNSYAVNVVSGVLDAISAGILLYTGLVELLARDFLFNRRRAKTLWELFFNLFCLSWGAGLMALLGKWA</sequence>
<dbReference type="Pfam" id="PF02535">
    <property type="entry name" value="Zip"/>
    <property type="match status" value="1"/>
</dbReference>
<reference evidence="9 10" key="1">
    <citation type="submission" date="2016-08" db="EMBL/GenBank/DDBJ databases">
        <title>Draft genome sequence of allopolyploid Zygosaccharomyces rouxii.</title>
        <authorList>
            <person name="Watanabe J."/>
            <person name="Uehara K."/>
            <person name="Mogi Y."/>
            <person name="Tsukioka Y."/>
        </authorList>
    </citation>
    <scope>NUCLEOTIDE SEQUENCE [LARGE SCALE GENOMIC DNA]</scope>
    <source>
        <strain evidence="9 10">NBRC 110957</strain>
    </source>
</reference>
<evidence type="ECO:0008006" key="11">
    <source>
        <dbReference type="Google" id="ProtNLM"/>
    </source>
</evidence>
<evidence type="ECO:0000256" key="4">
    <source>
        <dbReference type="ARBA" id="ARBA00022692"/>
    </source>
</evidence>
<dbReference type="GO" id="GO:0005886">
    <property type="term" value="C:plasma membrane"/>
    <property type="evidence" value="ECO:0007669"/>
    <property type="project" value="TreeGrafter"/>
</dbReference>
<dbReference type="PANTHER" id="PTHR11040:SF32">
    <property type="entry name" value="ZINC-REGULATED TRANSPORTER 1"/>
    <property type="match status" value="1"/>
</dbReference>
<dbReference type="NCBIfam" id="TIGR00820">
    <property type="entry name" value="zip"/>
    <property type="match status" value="1"/>
</dbReference>
<gene>
    <name evidence="9" type="ORF">ZYGR_0AS00920</name>
</gene>
<comment type="caution">
    <text evidence="9">The sequence shown here is derived from an EMBL/GenBank/DDBJ whole genome shotgun (WGS) entry which is preliminary data.</text>
</comment>
<proteinExistence type="inferred from homology"/>
<keyword evidence="3 8" id="KW-0813">Transport</keyword>
<evidence type="ECO:0000256" key="1">
    <source>
        <dbReference type="ARBA" id="ARBA00004141"/>
    </source>
</evidence>
<dbReference type="PANTHER" id="PTHR11040">
    <property type="entry name" value="ZINC/IRON TRANSPORTER"/>
    <property type="match status" value="1"/>
</dbReference>
<evidence type="ECO:0000256" key="3">
    <source>
        <dbReference type="ARBA" id="ARBA00022448"/>
    </source>
</evidence>
<evidence type="ECO:0000256" key="2">
    <source>
        <dbReference type="ARBA" id="ARBA00006939"/>
    </source>
</evidence>
<feature type="transmembrane region" description="Helical" evidence="8">
    <location>
        <begin position="85"/>
        <end position="106"/>
    </location>
</feature>
<evidence type="ECO:0000256" key="6">
    <source>
        <dbReference type="ARBA" id="ARBA00023065"/>
    </source>
</evidence>
<dbReference type="AlphaFoldDB" id="A0A1Q3AG78"/>
<keyword evidence="4 8" id="KW-0812">Transmembrane</keyword>
<evidence type="ECO:0000256" key="5">
    <source>
        <dbReference type="ARBA" id="ARBA00022989"/>
    </source>
</evidence>
<dbReference type="Proteomes" id="UP000187013">
    <property type="component" value="Unassembled WGS sequence"/>
</dbReference>
<keyword evidence="7 8" id="KW-0472">Membrane</keyword>
<keyword evidence="6 8" id="KW-0406">Ion transport</keyword>